<accession>A0A6C0U151</accession>
<keyword evidence="2" id="KW-1185">Reference proteome</keyword>
<dbReference type="RefSeq" id="WP_163493307.1">
    <property type="nucleotide sequence ID" value="NZ_CP048711.1"/>
</dbReference>
<dbReference type="AlphaFoldDB" id="A0A6C0U151"/>
<dbReference type="EMBL" id="CP048711">
    <property type="protein sequence ID" value="QIB64055.1"/>
    <property type="molecule type" value="Genomic_DNA"/>
</dbReference>
<sequence length="71" mass="8105">MLVQAKIIDVDLRVHKDKQVADVTLKFSEPNEAIVTTLWNNSVSRGDHKIFRSSLVKTFCLRFAPKYLTAT</sequence>
<reference evidence="1 2" key="1">
    <citation type="submission" date="2020-02" db="EMBL/GenBank/DDBJ databases">
        <title>Genome sequencing for Kineobactrum sp. M2.</title>
        <authorList>
            <person name="Park S.-J."/>
        </authorList>
    </citation>
    <scope>NUCLEOTIDE SEQUENCE [LARGE SCALE GENOMIC DNA]</scope>
    <source>
        <strain evidence="1 2">M2</strain>
    </source>
</reference>
<organism evidence="1 2">
    <name type="scientific">Kineobactrum salinum</name>
    <dbReference type="NCBI Taxonomy" id="2708301"/>
    <lineage>
        <taxon>Bacteria</taxon>
        <taxon>Pseudomonadati</taxon>
        <taxon>Pseudomonadota</taxon>
        <taxon>Gammaproteobacteria</taxon>
        <taxon>Cellvibrionales</taxon>
        <taxon>Halieaceae</taxon>
        <taxon>Kineobactrum</taxon>
    </lineage>
</organism>
<evidence type="ECO:0000313" key="2">
    <source>
        <dbReference type="Proteomes" id="UP000477680"/>
    </source>
</evidence>
<gene>
    <name evidence="1" type="ORF">G3T16_00040</name>
</gene>
<evidence type="ECO:0000313" key="1">
    <source>
        <dbReference type="EMBL" id="QIB64055.1"/>
    </source>
</evidence>
<name>A0A6C0U151_9GAMM</name>
<dbReference type="KEGG" id="kim:G3T16_00040"/>
<dbReference type="Proteomes" id="UP000477680">
    <property type="component" value="Chromosome"/>
</dbReference>
<proteinExistence type="predicted"/>
<protein>
    <submittedName>
        <fullName evidence="1">Uncharacterized protein</fullName>
    </submittedName>
</protein>